<dbReference type="InterPro" id="IPR038005">
    <property type="entry name" value="RX-like_CC"/>
</dbReference>
<dbReference type="CDD" id="cd14798">
    <property type="entry name" value="RX-CC_like"/>
    <property type="match status" value="1"/>
</dbReference>
<dbReference type="Pfam" id="PF00931">
    <property type="entry name" value="NB-ARC"/>
    <property type="match status" value="1"/>
</dbReference>
<dbReference type="PRINTS" id="PR00364">
    <property type="entry name" value="DISEASERSIST"/>
</dbReference>
<protein>
    <submittedName>
        <fullName evidence="11">Putative disease resistance protein RPM1</fullName>
    </submittedName>
</protein>
<dbReference type="InterPro" id="IPR044974">
    <property type="entry name" value="Disease_R_plants"/>
</dbReference>
<dbReference type="InterPro" id="IPR036388">
    <property type="entry name" value="WH-like_DNA-bd_sf"/>
</dbReference>
<dbReference type="FunFam" id="1.10.10.10:FF:000322">
    <property type="entry name" value="Probable disease resistance protein At1g63360"/>
    <property type="match status" value="1"/>
</dbReference>
<dbReference type="Gene3D" id="3.80.10.10">
    <property type="entry name" value="Ribonuclease Inhibitor"/>
    <property type="match status" value="1"/>
</dbReference>
<dbReference type="SUPFAM" id="SSF52540">
    <property type="entry name" value="P-loop containing nucleoside triphosphate hydrolases"/>
    <property type="match status" value="1"/>
</dbReference>
<dbReference type="Pfam" id="PF23559">
    <property type="entry name" value="WHD_DRP"/>
    <property type="match status" value="1"/>
</dbReference>
<dbReference type="PANTHER" id="PTHR23155:SF1052">
    <property type="entry name" value="DISEASE RESISTANCE PROTEIN RPM1"/>
    <property type="match status" value="1"/>
</dbReference>
<dbReference type="InterPro" id="IPR002182">
    <property type="entry name" value="NB-ARC"/>
</dbReference>
<dbReference type="GO" id="GO:0051607">
    <property type="term" value="P:defense response to virus"/>
    <property type="evidence" value="ECO:0007669"/>
    <property type="project" value="UniProtKB-ARBA"/>
</dbReference>
<dbReference type="GO" id="GO:0043531">
    <property type="term" value="F:ADP binding"/>
    <property type="evidence" value="ECO:0007669"/>
    <property type="project" value="InterPro"/>
</dbReference>
<comment type="similarity">
    <text evidence="1">Belongs to the disease resistance NB-LRR family.</text>
</comment>
<dbReference type="GO" id="GO:0005524">
    <property type="term" value="F:ATP binding"/>
    <property type="evidence" value="ECO:0007669"/>
    <property type="project" value="UniProtKB-KW"/>
</dbReference>
<dbReference type="InterPro" id="IPR058922">
    <property type="entry name" value="WHD_DRP"/>
</dbReference>
<feature type="domain" description="NB-ARC" evidence="7">
    <location>
        <begin position="179"/>
        <end position="356"/>
    </location>
</feature>
<dbReference type="SUPFAM" id="SSF52058">
    <property type="entry name" value="L domain-like"/>
    <property type="match status" value="1"/>
</dbReference>
<evidence type="ECO:0000256" key="5">
    <source>
        <dbReference type="ARBA" id="ARBA00022821"/>
    </source>
</evidence>
<evidence type="ECO:0000256" key="3">
    <source>
        <dbReference type="ARBA" id="ARBA00022737"/>
    </source>
</evidence>
<dbReference type="Pfam" id="PF18052">
    <property type="entry name" value="Rx_N"/>
    <property type="match status" value="1"/>
</dbReference>
<dbReference type="InterPro" id="IPR032675">
    <property type="entry name" value="LRR_dom_sf"/>
</dbReference>
<keyword evidence="5" id="KW-0611">Plant defense</keyword>
<keyword evidence="2" id="KW-0433">Leucine-rich repeat</keyword>
<name>A0A5B6ZBD2_DAVIN</name>
<keyword evidence="3" id="KW-0677">Repeat</keyword>
<keyword evidence="4" id="KW-0547">Nucleotide-binding</keyword>
<dbReference type="Pfam" id="PF23598">
    <property type="entry name" value="LRR_14"/>
    <property type="match status" value="1"/>
</dbReference>
<dbReference type="InterPro" id="IPR055414">
    <property type="entry name" value="LRR_R13L4/SHOC2-like"/>
</dbReference>
<dbReference type="Gene3D" id="1.10.8.430">
    <property type="entry name" value="Helical domain of apoptotic protease-activating factors"/>
    <property type="match status" value="1"/>
</dbReference>
<evidence type="ECO:0000256" key="6">
    <source>
        <dbReference type="ARBA" id="ARBA00022840"/>
    </source>
</evidence>
<evidence type="ECO:0000313" key="11">
    <source>
        <dbReference type="EMBL" id="MPA41215.1"/>
    </source>
</evidence>
<dbReference type="InterPro" id="IPR042197">
    <property type="entry name" value="Apaf_helical"/>
</dbReference>
<evidence type="ECO:0000259" key="10">
    <source>
        <dbReference type="Pfam" id="PF23598"/>
    </source>
</evidence>
<dbReference type="EMBL" id="GHES01010656">
    <property type="protein sequence ID" value="MPA41215.1"/>
    <property type="molecule type" value="Transcribed_RNA"/>
</dbReference>
<dbReference type="AlphaFoldDB" id="A0A5B6ZBD2"/>
<sequence>MAEIAVSLVVDKLVPLLEQEVKLLSGVRGEVESIRTELQFIQPWLRDADEKAEKGEVNDGVKVWVKKVRQVSHRMEDVIDEYILHLAQHPQQRRGFISFLQKVFCLIIKLKPRHQIANEIQDIRTSIRLMRELGVEYGFTSTLLEASSSSTSGKNINRWDDPRVASLFIEEAEVVGIESPRDELISWLVKGASKRAVISVVGMGGLGKTTLAKKVFDNKTVNGNFVCHAWIAVSQSYTMNELLRTMIRKFYKDGKVSALGEIDAMETESLINKLREYLQQKRYVVVFDDVWDSIFWRTIKLALPDDNNGSRVIITTRSHDVASSCKESPFDHVHELKALPPKKAWELFCKKAFHSDHGGHCPPTLLELSRAIVKTCGGLPLAIVAIGGLLSTKDESQWRKFHSSLGSELGSNPHLTDIKRILFLSYLDLPYFLKPCFLYFGIFPEDYSISCIRLVRLWIAEGFVKEKKGKTLEDVAEEYLTELIHRSLVQVSLVDFDGRARSCRVHDLLREIILSKFEELGFCQLLVEEHSNFDEQTRRLSIHNREHNVLKNITESRIRSIFFFGVDKLPESFMGTLSTDFKLLKVLDFEDAPLDCVHEEVGNLLHLRYLSVRNTKVKTLPKSIGRLHNLLTLDLKMSLVSELPVEINKLHKLRHLLAYYEDDEIDYPLNPRQGMKIQEGFGCLEALQKLYFVEANDQGHKLMKELRELRQLRKLGIFKLRSEDGKALCNAIENMSYLECLEISSGNGDGILDLQNISSSLRSLQRLYLRGHLGKFPDWIPKLENLVRIGLFCSGLTEDPLKIIQGLPSLLEIRLYRVYDGEHLYFEEGGFQKLKVLELRYLNSLNSVIIKNGALPLLEKLSIGPSPQLKKVPSGIQHLRNLTIVRFYEMPDEFNDGMMPNEGEDYQVVEHVPTVLFRCKGEGGQYDWYTLR</sequence>
<dbReference type="Gene3D" id="1.20.5.4130">
    <property type="match status" value="1"/>
</dbReference>
<keyword evidence="6" id="KW-0067">ATP-binding</keyword>
<evidence type="ECO:0000256" key="1">
    <source>
        <dbReference type="ARBA" id="ARBA00008894"/>
    </source>
</evidence>
<dbReference type="GO" id="GO:0098542">
    <property type="term" value="P:defense response to other organism"/>
    <property type="evidence" value="ECO:0007669"/>
    <property type="project" value="TreeGrafter"/>
</dbReference>
<accession>A0A5B6ZBD2</accession>
<feature type="domain" description="Disease resistance N-terminal" evidence="8">
    <location>
        <begin position="5"/>
        <end position="93"/>
    </location>
</feature>
<dbReference type="Gene3D" id="3.40.50.300">
    <property type="entry name" value="P-loop containing nucleotide triphosphate hydrolases"/>
    <property type="match status" value="1"/>
</dbReference>
<dbReference type="InterPro" id="IPR041118">
    <property type="entry name" value="Rx_N"/>
</dbReference>
<organism evidence="11">
    <name type="scientific">Davidia involucrata</name>
    <name type="common">Dove tree</name>
    <dbReference type="NCBI Taxonomy" id="16924"/>
    <lineage>
        <taxon>Eukaryota</taxon>
        <taxon>Viridiplantae</taxon>
        <taxon>Streptophyta</taxon>
        <taxon>Embryophyta</taxon>
        <taxon>Tracheophyta</taxon>
        <taxon>Spermatophyta</taxon>
        <taxon>Magnoliopsida</taxon>
        <taxon>eudicotyledons</taxon>
        <taxon>Gunneridae</taxon>
        <taxon>Pentapetalae</taxon>
        <taxon>asterids</taxon>
        <taxon>Cornales</taxon>
        <taxon>Nyssaceae</taxon>
        <taxon>Davidia</taxon>
    </lineage>
</organism>
<evidence type="ECO:0000256" key="4">
    <source>
        <dbReference type="ARBA" id="ARBA00022741"/>
    </source>
</evidence>
<dbReference type="Gene3D" id="1.10.10.10">
    <property type="entry name" value="Winged helix-like DNA-binding domain superfamily/Winged helix DNA-binding domain"/>
    <property type="match status" value="1"/>
</dbReference>
<dbReference type="PANTHER" id="PTHR23155">
    <property type="entry name" value="DISEASE RESISTANCE PROTEIN RP"/>
    <property type="match status" value="1"/>
</dbReference>
<evidence type="ECO:0000259" key="8">
    <source>
        <dbReference type="Pfam" id="PF18052"/>
    </source>
</evidence>
<evidence type="ECO:0000259" key="7">
    <source>
        <dbReference type="Pfam" id="PF00931"/>
    </source>
</evidence>
<gene>
    <name evidence="11" type="ORF">Din_010656</name>
</gene>
<feature type="domain" description="Disease resistance protein winged helix" evidence="9">
    <location>
        <begin position="442"/>
        <end position="513"/>
    </location>
</feature>
<dbReference type="FunFam" id="3.40.50.300:FF:001091">
    <property type="entry name" value="Probable disease resistance protein At1g61300"/>
    <property type="match status" value="1"/>
</dbReference>
<dbReference type="InterPro" id="IPR027417">
    <property type="entry name" value="P-loop_NTPase"/>
</dbReference>
<evidence type="ECO:0000256" key="2">
    <source>
        <dbReference type="ARBA" id="ARBA00022614"/>
    </source>
</evidence>
<reference evidence="11" key="1">
    <citation type="submission" date="2019-08" db="EMBL/GenBank/DDBJ databases">
        <title>Reference gene set and small RNA set construction with multiple tissues from Davidia involucrata Baill.</title>
        <authorList>
            <person name="Yang H."/>
            <person name="Zhou C."/>
            <person name="Li G."/>
            <person name="Wang J."/>
            <person name="Gao P."/>
            <person name="Wang M."/>
            <person name="Wang R."/>
            <person name="Zhao Y."/>
        </authorList>
    </citation>
    <scope>NUCLEOTIDE SEQUENCE</scope>
    <source>
        <tissue evidence="11">Mixed with DoveR01_LX</tissue>
    </source>
</reference>
<evidence type="ECO:0000259" key="9">
    <source>
        <dbReference type="Pfam" id="PF23559"/>
    </source>
</evidence>
<proteinExistence type="inferred from homology"/>
<feature type="domain" description="Disease resistance R13L4/SHOC-2-like LRR" evidence="10">
    <location>
        <begin position="558"/>
        <end position="887"/>
    </location>
</feature>